<dbReference type="AlphaFoldDB" id="A0A8W7PM57"/>
<protein>
    <submittedName>
        <fullName evidence="3">Uncharacterized protein</fullName>
    </submittedName>
</protein>
<feature type="coiled-coil region" evidence="1">
    <location>
        <begin position="173"/>
        <end position="200"/>
    </location>
</feature>
<feature type="region of interest" description="Disordered" evidence="2">
    <location>
        <begin position="745"/>
        <end position="810"/>
    </location>
</feature>
<evidence type="ECO:0000256" key="2">
    <source>
        <dbReference type="SAM" id="MobiDB-lite"/>
    </source>
</evidence>
<name>A0A8W7PM57_ANOCL</name>
<dbReference type="Proteomes" id="UP000075882">
    <property type="component" value="Unassembled WGS sequence"/>
</dbReference>
<feature type="compositionally biased region" description="Acidic residues" evidence="2">
    <location>
        <begin position="756"/>
        <end position="776"/>
    </location>
</feature>
<feature type="region of interest" description="Disordered" evidence="2">
    <location>
        <begin position="34"/>
        <end position="88"/>
    </location>
</feature>
<evidence type="ECO:0000256" key="1">
    <source>
        <dbReference type="SAM" id="Coils"/>
    </source>
</evidence>
<proteinExistence type="predicted"/>
<sequence length="951" mass="107253">MRAACHAHRRNARNQNKPIWRHVLATLFDESKQTGPLQYTDGSAMIRKQRPKRSKPQDGETDEAGDNVKKEPTKRKRERKSVPKNVLPAGQSEGAQYINPAIEPIVRHNVGNPSSTFLRRNPHHSILQLPLQPNVLTEDTLLTHFKTTRPFTATLPMPLHTTPGLGPSMPDLMVRAIHTKQAYERELHSLRKKYQKVATDRPLDLHGNGEDESVQHTVTLVYAALLDRDPDPYLKLETNYNPHFTGGTMVAVPGGAGSATIFKATGESLQDVEVLRIHSDGEGFEVRQVQACPMEMEGPLLELVPSEDGSVILARKRHVVIILREINVTPDSVEWRPVQHIFSVNPLASVCFVGGSTLTLCTTDYARQLQLWTVSDDEETCEDMVTLPQSVPKHSPTTKEERVTCHNNDHWSAVRCVDGHSLVACLDRTQLHLYTVVRNGENSPTRDWRLAQRGASDFSRWISPCEQCCALEVTSSEELLFIATTHKLIVAKIEESVDQQPTEESVHNGGDSFDFGNVKLIVKVLLVFAHNLKQCPVFLSHQSNATADHDTEHHFVLFGSHLPMSYGVASFTRSPNPTDLFGEPVYATQHYPYHPPTFHDTYKQAQAQGHCLSAYEPLRKRFYACQSGAALLRSCLPTDNGTERHEPRLHILLQTSAGDVVQQSLSYDFDREEEKQHELKRPDVERQQHIGARLQQWHEKLIGQAGRIPYRATSFKTMQKFRDIFNCPVEGSELRQILYLPPEVKRKHRRKKREDEKEEDLDTEEEQHEDDEEDEGVWCPSQSVASGSSSAAEPSVIRRRRKYGRKAPPPWRQTLEDLQQYRDVLAPTLLSVWGVGNTDVPPQATNMEQIPTKLPPLADINERIGSWVTAATSEQLQRDTAETAEEDLELTVPNVTAAAKDEYGDMKEDADGDLFSQPLTQSQFISASQLSQQMVRSTVARPARKTYSKGF</sequence>
<keyword evidence="1" id="KW-0175">Coiled coil</keyword>
<organism evidence="3">
    <name type="scientific">Anopheles coluzzii</name>
    <name type="common">African malaria mosquito</name>
    <dbReference type="NCBI Taxonomy" id="1518534"/>
    <lineage>
        <taxon>Eukaryota</taxon>
        <taxon>Metazoa</taxon>
        <taxon>Ecdysozoa</taxon>
        <taxon>Arthropoda</taxon>
        <taxon>Hexapoda</taxon>
        <taxon>Insecta</taxon>
        <taxon>Pterygota</taxon>
        <taxon>Neoptera</taxon>
        <taxon>Endopterygota</taxon>
        <taxon>Diptera</taxon>
        <taxon>Nematocera</taxon>
        <taxon>Culicoidea</taxon>
        <taxon>Culicidae</taxon>
        <taxon>Anophelinae</taxon>
        <taxon>Anopheles</taxon>
    </lineage>
</organism>
<reference evidence="3" key="1">
    <citation type="submission" date="2022-08" db="UniProtKB">
        <authorList>
            <consortium name="EnsemblMetazoa"/>
        </authorList>
    </citation>
    <scope>IDENTIFICATION</scope>
</reference>
<evidence type="ECO:0000313" key="3">
    <source>
        <dbReference type="EnsemblMetazoa" id="ACOM034157-PA.1"/>
    </source>
</evidence>
<dbReference type="VEuPathDB" id="VectorBase:ACON2_033593"/>
<accession>A0A8W7PM57</accession>
<dbReference type="EnsemblMetazoa" id="ACOM034157-RA">
    <property type="protein sequence ID" value="ACOM034157-PA.1"/>
    <property type="gene ID" value="ACOM034157"/>
</dbReference>
<feature type="compositionally biased region" description="Low complexity" evidence="2">
    <location>
        <begin position="781"/>
        <end position="795"/>
    </location>
</feature>